<reference evidence="11" key="1">
    <citation type="journal article" date="2019" name="Int. J. Syst. Evol. Microbiol.">
        <title>The Global Catalogue of Microorganisms (GCM) 10K type strain sequencing project: providing services to taxonomists for standard genome sequencing and annotation.</title>
        <authorList>
            <consortium name="The Broad Institute Genomics Platform"/>
            <consortium name="The Broad Institute Genome Sequencing Center for Infectious Disease"/>
            <person name="Wu L."/>
            <person name="Ma J."/>
        </authorList>
    </citation>
    <scope>NUCLEOTIDE SEQUENCE [LARGE SCALE GENOMIC DNA]</scope>
    <source>
        <strain evidence="11">CCUG 50347</strain>
    </source>
</reference>
<comment type="catalytic activity">
    <reaction evidence="4 5 6">
        <text>an acyl phosphate + H2O = a carboxylate + phosphate + H(+)</text>
        <dbReference type="Rhea" id="RHEA:14965"/>
        <dbReference type="ChEBI" id="CHEBI:15377"/>
        <dbReference type="ChEBI" id="CHEBI:15378"/>
        <dbReference type="ChEBI" id="CHEBI:29067"/>
        <dbReference type="ChEBI" id="CHEBI:43474"/>
        <dbReference type="ChEBI" id="CHEBI:59918"/>
        <dbReference type="EC" id="3.6.1.7"/>
    </reaction>
</comment>
<dbReference type="EMBL" id="JBHSIM010000069">
    <property type="protein sequence ID" value="MFC4836686.1"/>
    <property type="molecule type" value="Genomic_DNA"/>
</dbReference>
<dbReference type="PROSITE" id="PS00150">
    <property type="entry name" value="ACYLPHOSPHATASE_1"/>
    <property type="match status" value="1"/>
</dbReference>
<dbReference type="Gene3D" id="3.30.70.100">
    <property type="match status" value="1"/>
</dbReference>
<evidence type="ECO:0000256" key="8">
    <source>
        <dbReference type="SAM" id="MobiDB-lite"/>
    </source>
</evidence>
<comment type="caution">
    <text evidence="10">The sequence shown here is derived from an EMBL/GenBank/DDBJ whole genome shotgun (WGS) entry which is preliminary data.</text>
</comment>
<dbReference type="PANTHER" id="PTHR47268">
    <property type="entry name" value="ACYLPHOSPHATASE"/>
    <property type="match status" value="1"/>
</dbReference>
<proteinExistence type="inferred from homology"/>
<feature type="active site" evidence="5">
    <location>
        <position position="18"/>
    </location>
</feature>
<keyword evidence="5 6" id="KW-0378">Hydrolase</keyword>
<dbReference type="SUPFAM" id="SSF54975">
    <property type="entry name" value="Acylphosphatase/BLUF domain-like"/>
    <property type="match status" value="1"/>
</dbReference>
<dbReference type="PROSITE" id="PS00151">
    <property type="entry name" value="ACYLPHOSPHATASE_2"/>
    <property type="match status" value="1"/>
</dbReference>
<evidence type="ECO:0000256" key="1">
    <source>
        <dbReference type="ARBA" id="ARBA00005614"/>
    </source>
</evidence>
<dbReference type="RefSeq" id="WP_274191819.1">
    <property type="nucleotide sequence ID" value="NZ_BAABHN010000069.1"/>
</dbReference>
<dbReference type="Pfam" id="PF00708">
    <property type="entry name" value="Acylphosphatase"/>
    <property type="match status" value="1"/>
</dbReference>
<dbReference type="PROSITE" id="PS51160">
    <property type="entry name" value="ACYLPHOSPHATASE_3"/>
    <property type="match status" value="1"/>
</dbReference>
<evidence type="ECO:0000256" key="3">
    <source>
        <dbReference type="ARBA" id="ARBA00015991"/>
    </source>
</evidence>
<keyword evidence="11" id="KW-1185">Reference proteome</keyword>
<evidence type="ECO:0000256" key="5">
    <source>
        <dbReference type="PROSITE-ProRule" id="PRU00520"/>
    </source>
</evidence>
<sequence>MASKHVVVHGQVQGVFFRQSAQDTAGDLGVAGWVRNRDDGSVEMVVEGEDGAVDRMIAWAHEGPSQAQVTGVDVTDTEPRGLRSFDQA</sequence>
<organism evidence="10 11">
    <name type="scientific">Actinomycetospora chibensis</name>
    <dbReference type="NCBI Taxonomy" id="663606"/>
    <lineage>
        <taxon>Bacteria</taxon>
        <taxon>Bacillati</taxon>
        <taxon>Actinomycetota</taxon>
        <taxon>Actinomycetes</taxon>
        <taxon>Pseudonocardiales</taxon>
        <taxon>Pseudonocardiaceae</taxon>
        <taxon>Actinomycetospora</taxon>
    </lineage>
</organism>
<dbReference type="InterPro" id="IPR020456">
    <property type="entry name" value="Acylphosphatase"/>
</dbReference>
<dbReference type="PANTHER" id="PTHR47268:SF4">
    <property type="entry name" value="ACYLPHOSPHATASE"/>
    <property type="match status" value="1"/>
</dbReference>
<feature type="compositionally biased region" description="Basic and acidic residues" evidence="8">
    <location>
        <begin position="77"/>
        <end position="88"/>
    </location>
</feature>
<evidence type="ECO:0000256" key="7">
    <source>
        <dbReference type="RuleBase" id="RU004168"/>
    </source>
</evidence>
<evidence type="ECO:0000256" key="2">
    <source>
        <dbReference type="ARBA" id="ARBA00012150"/>
    </source>
</evidence>
<evidence type="ECO:0000256" key="4">
    <source>
        <dbReference type="ARBA" id="ARBA00047645"/>
    </source>
</evidence>
<evidence type="ECO:0000313" key="11">
    <source>
        <dbReference type="Proteomes" id="UP001595909"/>
    </source>
</evidence>
<dbReference type="InterPro" id="IPR001792">
    <property type="entry name" value="Acylphosphatase-like_dom"/>
</dbReference>
<dbReference type="InterPro" id="IPR036046">
    <property type="entry name" value="Acylphosphatase-like_dom_sf"/>
</dbReference>
<feature type="domain" description="Acylphosphatase-like" evidence="9">
    <location>
        <begin position="3"/>
        <end position="88"/>
    </location>
</feature>
<evidence type="ECO:0000256" key="6">
    <source>
        <dbReference type="RuleBase" id="RU000553"/>
    </source>
</evidence>
<accession>A0ABV9RR38</accession>
<evidence type="ECO:0000313" key="10">
    <source>
        <dbReference type="EMBL" id="MFC4836686.1"/>
    </source>
</evidence>
<evidence type="ECO:0000259" key="9">
    <source>
        <dbReference type="PROSITE" id="PS51160"/>
    </source>
</evidence>
<feature type="region of interest" description="Disordered" evidence="8">
    <location>
        <begin position="64"/>
        <end position="88"/>
    </location>
</feature>
<dbReference type="Proteomes" id="UP001595909">
    <property type="component" value="Unassembled WGS sequence"/>
</dbReference>
<name>A0ABV9RR38_9PSEU</name>
<dbReference type="EC" id="3.6.1.7" evidence="2 5"/>
<gene>
    <name evidence="10" type="ORF">ACFPEL_30085</name>
</gene>
<comment type="similarity">
    <text evidence="1 7">Belongs to the acylphosphatase family.</text>
</comment>
<dbReference type="InterPro" id="IPR017968">
    <property type="entry name" value="Acylphosphatase_CS"/>
</dbReference>
<feature type="active site" evidence="5">
    <location>
        <position position="36"/>
    </location>
</feature>
<dbReference type="PRINTS" id="PR00112">
    <property type="entry name" value="ACYLPHPHTASE"/>
</dbReference>
<protein>
    <recommendedName>
        <fullName evidence="3 5">Acylphosphatase</fullName>
        <ecNumber evidence="2 5">3.6.1.7</ecNumber>
    </recommendedName>
</protein>